<gene>
    <name evidence="1" type="ORF">EV199_5377</name>
</gene>
<dbReference type="Proteomes" id="UP000293874">
    <property type="component" value="Unassembled WGS sequence"/>
</dbReference>
<organism evidence="1 2">
    <name type="scientific">Pseudobacter ginsenosidimutans</name>
    <dbReference type="NCBI Taxonomy" id="661488"/>
    <lineage>
        <taxon>Bacteria</taxon>
        <taxon>Pseudomonadati</taxon>
        <taxon>Bacteroidota</taxon>
        <taxon>Chitinophagia</taxon>
        <taxon>Chitinophagales</taxon>
        <taxon>Chitinophagaceae</taxon>
        <taxon>Pseudobacter</taxon>
    </lineage>
</organism>
<protein>
    <submittedName>
        <fullName evidence="1">Uncharacterized protein</fullName>
    </submittedName>
</protein>
<keyword evidence="2" id="KW-1185">Reference proteome</keyword>
<dbReference type="OrthoDB" id="666099at2"/>
<evidence type="ECO:0000313" key="2">
    <source>
        <dbReference type="Proteomes" id="UP000293874"/>
    </source>
</evidence>
<sequence>MIKLSELRPGDIVRAEYEGQMIEGTVTELNREDKEVGVETDVQEFWFTPDHLYPVPLDENQLFKLGFTRHNLDDGAVKYMKNSFRVMIPKEGNFNTMEIWWREDRRSLREPINVHELQNHYHQMTKVDLTPA</sequence>
<proteinExistence type="predicted"/>
<dbReference type="EMBL" id="SGXA01000004">
    <property type="protein sequence ID" value="RZS66993.1"/>
    <property type="molecule type" value="Genomic_DNA"/>
</dbReference>
<name>A0A4Q7MHI9_9BACT</name>
<accession>A0A4Q7MHI9</accession>
<dbReference type="RefSeq" id="WP_130543880.1">
    <property type="nucleotide sequence ID" value="NZ_CP042431.1"/>
</dbReference>
<reference evidence="1 2" key="1">
    <citation type="submission" date="2019-02" db="EMBL/GenBank/DDBJ databases">
        <title>Genomic Encyclopedia of Type Strains, Phase IV (KMG-IV): sequencing the most valuable type-strain genomes for metagenomic binning, comparative biology and taxonomic classification.</title>
        <authorList>
            <person name="Goeker M."/>
        </authorList>
    </citation>
    <scope>NUCLEOTIDE SEQUENCE [LARGE SCALE GENOMIC DNA]</scope>
    <source>
        <strain evidence="1 2">DSM 18116</strain>
    </source>
</reference>
<comment type="caution">
    <text evidence="1">The sequence shown here is derived from an EMBL/GenBank/DDBJ whole genome shotgun (WGS) entry which is preliminary data.</text>
</comment>
<evidence type="ECO:0000313" key="1">
    <source>
        <dbReference type="EMBL" id="RZS66993.1"/>
    </source>
</evidence>
<dbReference type="AlphaFoldDB" id="A0A4Q7MHI9"/>